<dbReference type="EMBL" id="ASRX01000010">
    <property type="protein sequence ID" value="EYF07408.1"/>
    <property type="molecule type" value="Genomic_DNA"/>
</dbReference>
<sequence length="331" mass="35749">MLSTASFILKFDRFLHPATVTRQSVCITSDLTRDVRTLDDCQRIPGAARLELEPTYNPVEREAIYRRRADSPRLSPGQKYRIAVLAPSSDEDLGGFRAFDQAPLERTVQIDVSVLDQDPPGVRDELLPGADLYCRRDPACLGQCDDDACRQACALWGFGVQPYLQACAAGGGCHANPEFAGAGLSLASSDLIRLTAIGKVAHQTQTGEHAADPDLSPRRFGRAMPIIDPQNPGNSYLLYKMLIGPNALEPTLSTAEGSDLAGERERLHASVVVGMPMPPQSTPSFWLHDPGDPEAAPGSVVPRIDGGDIDLITAWILHGAPTRDCALPPYD</sequence>
<comment type="caution">
    <text evidence="1">The sequence shown here is derived from an EMBL/GenBank/DDBJ whole genome shotgun (WGS) entry which is preliminary data.</text>
</comment>
<proteinExistence type="predicted"/>
<keyword evidence="2" id="KW-1185">Reference proteome</keyword>
<evidence type="ECO:0000313" key="1">
    <source>
        <dbReference type="EMBL" id="EYF07408.1"/>
    </source>
</evidence>
<dbReference type="AlphaFoldDB" id="A0A017TDN7"/>
<name>A0A017TDN7_9BACT</name>
<protein>
    <submittedName>
        <fullName evidence="1">Uncharacterized protein</fullName>
    </submittedName>
</protein>
<reference evidence="1 2" key="1">
    <citation type="submission" date="2013-05" db="EMBL/GenBank/DDBJ databases">
        <title>Genome assembly of Chondromyces apiculatus DSM 436.</title>
        <authorList>
            <person name="Sharma G."/>
            <person name="Khatri I."/>
            <person name="Kaur C."/>
            <person name="Mayilraj S."/>
            <person name="Subramanian S."/>
        </authorList>
    </citation>
    <scope>NUCLEOTIDE SEQUENCE [LARGE SCALE GENOMIC DNA]</scope>
    <source>
        <strain evidence="1 2">DSM 436</strain>
    </source>
</reference>
<evidence type="ECO:0000313" key="2">
    <source>
        <dbReference type="Proteomes" id="UP000019678"/>
    </source>
</evidence>
<gene>
    <name evidence="1" type="ORF">CAP_0161</name>
</gene>
<dbReference type="Proteomes" id="UP000019678">
    <property type="component" value="Unassembled WGS sequence"/>
</dbReference>
<accession>A0A017TDN7</accession>
<organism evidence="1 2">
    <name type="scientific">Chondromyces apiculatus DSM 436</name>
    <dbReference type="NCBI Taxonomy" id="1192034"/>
    <lineage>
        <taxon>Bacteria</taxon>
        <taxon>Pseudomonadati</taxon>
        <taxon>Myxococcota</taxon>
        <taxon>Polyangia</taxon>
        <taxon>Polyangiales</taxon>
        <taxon>Polyangiaceae</taxon>
        <taxon>Chondromyces</taxon>
    </lineage>
</organism>